<organism evidence="2 3">
    <name type="scientific">Luteimonas colneyensis</name>
    <dbReference type="NCBI Taxonomy" id="2762230"/>
    <lineage>
        <taxon>Bacteria</taxon>
        <taxon>Pseudomonadati</taxon>
        <taxon>Pseudomonadota</taxon>
        <taxon>Gammaproteobacteria</taxon>
        <taxon>Lysobacterales</taxon>
        <taxon>Lysobacteraceae</taxon>
        <taxon>Luteimonas</taxon>
    </lineage>
</organism>
<evidence type="ECO:0000256" key="1">
    <source>
        <dbReference type="SAM" id="SignalP"/>
    </source>
</evidence>
<evidence type="ECO:0000313" key="2">
    <source>
        <dbReference type="EMBL" id="MBD7988247.1"/>
    </source>
</evidence>
<dbReference type="EMBL" id="JACSQJ010000004">
    <property type="protein sequence ID" value="MBD7988247.1"/>
    <property type="molecule type" value="Genomic_DNA"/>
</dbReference>
<reference evidence="2 3" key="1">
    <citation type="submission" date="2020-08" db="EMBL/GenBank/DDBJ databases">
        <title>A Genomic Blueprint of the Chicken Gut Microbiome.</title>
        <authorList>
            <person name="Gilroy R."/>
            <person name="Ravi A."/>
            <person name="Getino M."/>
            <person name="Pursley I."/>
            <person name="Horton D.L."/>
            <person name="Alikhan N.-F."/>
            <person name="Baker D."/>
            <person name="Gharbi K."/>
            <person name="Hall N."/>
            <person name="Watson M."/>
            <person name="Adriaenssens E.M."/>
            <person name="Foster-Nyarko E."/>
            <person name="Jarju S."/>
            <person name="Secka A."/>
            <person name="Antonio M."/>
            <person name="Oren A."/>
            <person name="Chaudhuri R."/>
            <person name="La Ragione R.M."/>
            <person name="Hildebrand F."/>
            <person name="Pallen M.J."/>
        </authorList>
    </citation>
    <scope>NUCLEOTIDE SEQUENCE [LARGE SCALE GENOMIC DNA]</scope>
    <source>
        <strain evidence="2 3">Sa2BVA3</strain>
    </source>
</reference>
<dbReference type="Proteomes" id="UP000647183">
    <property type="component" value="Unassembled WGS sequence"/>
</dbReference>
<gene>
    <name evidence="2" type="ORF">H9645_09415</name>
</gene>
<dbReference type="PROSITE" id="PS51257">
    <property type="entry name" value="PROKAR_LIPOPROTEIN"/>
    <property type="match status" value="1"/>
</dbReference>
<sequence length="153" mass="16397">MKTLMLFAALSAAVITGCATVPAPSPSSDARGSWITPRDAINLAADAAPRGVEGTFALTVKATGAEGGETFLNSELDYRDQRNLTVAVSPAATRQLAERLGEHPRTALMGRDILVHGAAVRTRIDFTSQGRPTGKYYYQTHVKVIDARQITIR</sequence>
<keyword evidence="3" id="KW-1185">Reference proteome</keyword>
<evidence type="ECO:0000313" key="3">
    <source>
        <dbReference type="Proteomes" id="UP000647183"/>
    </source>
</evidence>
<name>A0ABR8UJQ1_9GAMM</name>
<keyword evidence="1" id="KW-0732">Signal</keyword>
<evidence type="ECO:0008006" key="4">
    <source>
        <dbReference type="Google" id="ProtNLM"/>
    </source>
</evidence>
<protein>
    <recommendedName>
        <fullName evidence="4">Lipoprotein</fullName>
    </recommendedName>
</protein>
<proteinExistence type="predicted"/>
<dbReference type="RefSeq" id="WP_191729436.1">
    <property type="nucleotide sequence ID" value="NZ_JACSQJ010000004.1"/>
</dbReference>
<feature type="signal peptide" evidence="1">
    <location>
        <begin position="1"/>
        <end position="23"/>
    </location>
</feature>
<feature type="chain" id="PRO_5045125429" description="Lipoprotein" evidence="1">
    <location>
        <begin position="24"/>
        <end position="153"/>
    </location>
</feature>
<accession>A0ABR8UJQ1</accession>
<comment type="caution">
    <text evidence="2">The sequence shown here is derived from an EMBL/GenBank/DDBJ whole genome shotgun (WGS) entry which is preliminary data.</text>
</comment>